<keyword evidence="3" id="KW-1185">Reference proteome</keyword>
<dbReference type="InterPro" id="IPR052944">
    <property type="entry name" value="Sporulation_related"/>
</dbReference>
<dbReference type="Proteomes" id="UP001597085">
    <property type="component" value="Unassembled WGS sequence"/>
</dbReference>
<proteinExistence type="predicted"/>
<evidence type="ECO:0000256" key="1">
    <source>
        <dbReference type="SAM" id="MobiDB-lite"/>
    </source>
</evidence>
<name>A0ABD6CR04_9EURY</name>
<reference evidence="2 3" key="1">
    <citation type="journal article" date="2019" name="Int. J. Syst. Evol. Microbiol.">
        <title>The Global Catalogue of Microorganisms (GCM) 10K type strain sequencing project: providing services to taxonomists for standard genome sequencing and annotation.</title>
        <authorList>
            <consortium name="The Broad Institute Genomics Platform"/>
            <consortium name="The Broad Institute Genome Sequencing Center for Infectious Disease"/>
            <person name="Wu L."/>
            <person name="Ma J."/>
        </authorList>
    </citation>
    <scope>NUCLEOTIDE SEQUENCE [LARGE SCALE GENOMIC DNA]</scope>
    <source>
        <strain evidence="2 3">CGMCC 1.12121</strain>
    </source>
</reference>
<organism evidence="2 3">
    <name type="scientific">Halobellus rarus</name>
    <dbReference type="NCBI Taxonomy" id="1126237"/>
    <lineage>
        <taxon>Archaea</taxon>
        <taxon>Methanobacteriati</taxon>
        <taxon>Methanobacteriota</taxon>
        <taxon>Stenosarchaea group</taxon>
        <taxon>Halobacteria</taxon>
        <taxon>Halobacteriales</taxon>
        <taxon>Haloferacaceae</taxon>
        <taxon>Halobellus</taxon>
    </lineage>
</organism>
<dbReference type="Gene3D" id="2.50.20.10">
    <property type="entry name" value="Lipoprotein localisation LolA/LolB/LppX"/>
    <property type="match status" value="1"/>
</dbReference>
<comment type="caution">
    <text evidence="2">The sequence shown here is derived from an EMBL/GenBank/DDBJ whole genome shotgun (WGS) entry which is preliminary data.</text>
</comment>
<gene>
    <name evidence="2" type="ORF">ACFSBX_11945</name>
</gene>
<protein>
    <submittedName>
        <fullName evidence="2">DUF2092 domain-containing protein</fullName>
    </submittedName>
</protein>
<dbReference type="RefSeq" id="WP_256420706.1">
    <property type="nucleotide sequence ID" value="NZ_JANHDI010000004.1"/>
</dbReference>
<evidence type="ECO:0000313" key="3">
    <source>
        <dbReference type="Proteomes" id="UP001597085"/>
    </source>
</evidence>
<evidence type="ECO:0000313" key="2">
    <source>
        <dbReference type="EMBL" id="MFD1599666.1"/>
    </source>
</evidence>
<dbReference type="PANTHER" id="PTHR37507">
    <property type="entry name" value="SPORULATION PROTEIN YDCC"/>
    <property type="match status" value="1"/>
</dbReference>
<dbReference type="EMBL" id="JBHUDK010000010">
    <property type="protein sequence ID" value="MFD1599666.1"/>
    <property type="molecule type" value="Genomic_DNA"/>
</dbReference>
<accession>A0ABD6CR04</accession>
<sequence length="358" mass="37239">MSSRLGGGRGLVVLVAVALALAGSAAVTGAIGPFQQPSGDEVLDRVEERYESAESITTTAAVTIENESASTTATVEVAAADNRSRTVVTHDGATYRVGSNGSVVWAVGPNRSAAWSADDLAEGDREAVARPAGPAGVTSSEHSERLSRHGHPTVNASNVTATLVGTPSVDGVDTYEVELTHPEADGSTSLWVAQDDYRVVRAVATDGTNRTVVSVESTAFDVSIHDSTFDPPTDRVALSTFERHDDFAAAQSATDLTLPRLDGTFAEATVTVRQGETIVAQRYVTDGGNVSIVSTTAADRFDRLAENASTTTVDNRTVTVSTAENRSVAAWSEDGVTTAVVVEGSTDRAIEIAGRLST</sequence>
<dbReference type="PANTHER" id="PTHR37507:SF2">
    <property type="entry name" value="SPORULATION PROTEIN YDCC"/>
    <property type="match status" value="1"/>
</dbReference>
<dbReference type="AlphaFoldDB" id="A0ABD6CR04"/>
<feature type="region of interest" description="Disordered" evidence="1">
    <location>
        <begin position="116"/>
        <end position="153"/>
    </location>
</feature>